<feature type="compositionally biased region" description="Low complexity" evidence="2">
    <location>
        <begin position="88"/>
        <end position="97"/>
    </location>
</feature>
<organism evidence="4">
    <name type="scientific">Culicoides sonorensis</name>
    <name type="common">Biting midge</name>
    <dbReference type="NCBI Taxonomy" id="179676"/>
    <lineage>
        <taxon>Eukaryota</taxon>
        <taxon>Metazoa</taxon>
        <taxon>Ecdysozoa</taxon>
        <taxon>Arthropoda</taxon>
        <taxon>Hexapoda</taxon>
        <taxon>Insecta</taxon>
        <taxon>Pterygota</taxon>
        <taxon>Neoptera</taxon>
        <taxon>Endopterygota</taxon>
        <taxon>Diptera</taxon>
        <taxon>Nematocera</taxon>
        <taxon>Chironomoidea</taxon>
        <taxon>Ceratopogonidae</taxon>
        <taxon>Ceratopogoninae</taxon>
        <taxon>Culicoides</taxon>
        <taxon>Monoculicoides</taxon>
    </lineage>
</organism>
<accession>A0A336K7Z5</accession>
<feature type="compositionally biased region" description="Basic residues" evidence="2">
    <location>
        <begin position="971"/>
        <end position="988"/>
    </location>
</feature>
<dbReference type="CDD" id="cd04714">
    <property type="entry name" value="BAH_BAHCC1"/>
    <property type="match status" value="1"/>
</dbReference>
<feature type="region of interest" description="Disordered" evidence="2">
    <location>
        <begin position="1515"/>
        <end position="1601"/>
    </location>
</feature>
<dbReference type="VEuPathDB" id="VectorBase:CSON001304"/>
<feature type="domain" description="BAH" evidence="3">
    <location>
        <begin position="1661"/>
        <end position="1785"/>
    </location>
</feature>
<feature type="compositionally biased region" description="Polar residues" evidence="2">
    <location>
        <begin position="758"/>
        <end position="771"/>
    </location>
</feature>
<dbReference type="PROSITE" id="PS51038">
    <property type="entry name" value="BAH"/>
    <property type="match status" value="1"/>
</dbReference>
<feature type="region of interest" description="Disordered" evidence="2">
    <location>
        <begin position="907"/>
        <end position="927"/>
    </location>
</feature>
<reference evidence="5" key="2">
    <citation type="submission" date="2018-07" db="EMBL/GenBank/DDBJ databases">
        <authorList>
            <person name="Quirk P.G."/>
            <person name="Krulwich T.A."/>
        </authorList>
    </citation>
    <scope>NUCLEOTIDE SEQUENCE</scope>
</reference>
<dbReference type="InterPro" id="IPR048924">
    <property type="entry name" value="BAHCC1-like_Tudor"/>
</dbReference>
<dbReference type="InterPro" id="IPR056841">
    <property type="entry name" value="TNRC18_BAHCC1-like_SH3"/>
</dbReference>
<dbReference type="EMBL" id="UFQS01000011">
    <property type="protein sequence ID" value="SSW97140.1"/>
    <property type="molecule type" value="Genomic_DNA"/>
</dbReference>
<dbReference type="SMART" id="SM00439">
    <property type="entry name" value="BAH"/>
    <property type="match status" value="1"/>
</dbReference>
<dbReference type="PANTHER" id="PTHR12505">
    <property type="entry name" value="PHD FINGER TRANSCRIPTION FACTOR"/>
    <property type="match status" value="1"/>
</dbReference>
<protein>
    <submittedName>
        <fullName evidence="4">CSON001304 protein</fullName>
    </submittedName>
</protein>
<evidence type="ECO:0000256" key="2">
    <source>
        <dbReference type="SAM" id="MobiDB-lite"/>
    </source>
</evidence>
<proteinExistence type="predicted"/>
<sequence length="1797" mass="201704">MVKFDFWTRRKPLCLDKKSQSSSCGQSVTTVAKSLYASSTSNCEFLDHTKTPFASSPPYLPHPPTHSTATVIQLDLTTTTDFETRQSKTYNNTNTKNNNKHHESCTVSYEDENQKSNVNDASSSAAVTFSQTKLELKHRQHEHTEFRQTRKKSFAKFKSSYKMKQDKTTTANKTDYINGVFIPNHFSNIEEETRMMNNQILAQTSTSGTSFITTSKCKQQTTSKSTIIQSHVASPYAHPSSLIITATPSTSRYNSNIRKTGTIIHHHVQHLHQKSQMSETTGLDLSATSCRRTIPITSWASTSAASMPFKHSPYFKNDGIRTDDVTATHSIKREPLTKNQLPEIHHKYISSPTISTEENVSGLRQTAIVKVECQNNTISSNQNKETSESNLTISNNSVIVMDGTNITTGQTTIPVGIAVARQRLQETQAASPILKPDISRYGIGLGDLTGCATPNLGQSMYFTGTNSMLPLSDAMTMGVSTRPTPTLWQYPSATLPIEPIIPSPVGYQLMRDPNSGQLVMLPSTTTIEKVLCMSYATEPYQPAVVWPQYTQATAAFTSQPSQLMLPQMSQAIQPPPLAPLQLLGPDYLASATLHQHTQTQHTRLVALTADGKRKTANGMPLPMTSQAYIKIEDMSAGGMSPHQSLFEPEKSIQSQIAAAMAGNDIQGSIFYQHPSNLIQIAPQQNHTTTILESNTTDCRQMISPVHHPCLTPPPEQQDQEEESRTMLPEVQDANIQTSPVMSEEENSNSMDDGCNEAPESTCQENEINTNSNDHEESQSMNMKSTFLNNHHSEDANVDSCIVSSSETIVPTIKPKVEVVTPEKCVIFPSRFTSSLNESISNSMPTSTVATTTTISTSTGCDVSGLELLSRSIEVFHKKTTSSTTTNIKLEPLSPQPEVSCLSPIQSNLAHHQQSQTSQQQQQQPSHSELGGLNLLCALAEQRFQEEVGSDNNVYVKKNSPSSSSLDDYENRKRKHKHSSSKKNSKRKRDRSDDRDRKRKRFNDEDRLKNSFHRIKQKYSKCSCPDRHEDGHKCHQSNWPTTEQIINVMETEVKERLVTMMRKREEMKREISFVKNLKDIKTLASDRESSATPPSFSMKPSTLSSISNSKFSSIPALSPNFSSSSNSSTTMVEIPKILSDTDSSKFDEQETSSSERSSKRKGGTPKRHDDSPNTETIVAKKPKSLIGYILASKDRVSDTNVKGMVYANSMEELKAKNHKQYASPSLELYTTDSSDSSYNKVKKPSAFKYDHEEDSAKPSSSAFSIFGDKNELARKAHKRRHDKRKKTKKQIKEKRKIDARCILKPHQLDQDKLRVLTSMGGLFYAGTLSAIQAPDIYAVTLDGERGNRPHIMSREEILRDAIMEVAPRNVEELPIGTRICAYWSQQYRCLYPGTVTAPTSPDSAVQGKFVNVEFDDGDNGRIAIDDIRFLLSNYPIVEYDADPLDRKGKQKRAPSTTLLEHDHILPACSNIFNATCVLNRNEVDAYREERKKLKKLHKERERDEERKHRKKYKCFDENCKHNHKKHKKRRKHKKHHHLEKEEERSSPLVDGHISPDDSVSQSGNFPLNTMNAGDIGSKAENVKDDTEEENVSTVTESSGSLYQPKSFKDNIRKTSTQVLTESSKIAAFLPARQLWTWSGKGFKRSTGRVKKQFYKTIQRGKETISVGDSAVFLSTGRPDRPYIGHIESMWETAANNMVVRVKWFYHPEEAEGAPNLKYPGALFESPHEDENDVQTISHKCEVLSIQSYTTKFGNNPKKYKLIYDNNDTYYKAGFYDPTTRKIKMQDGIPVLRENEKWA</sequence>
<evidence type="ECO:0000313" key="4">
    <source>
        <dbReference type="EMBL" id="SSW97140.1"/>
    </source>
</evidence>
<dbReference type="GO" id="GO:0003682">
    <property type="term" value="F:chromatin binding"/>
    <property type="evidence" value="ECO:0007669"/>
    <property type="project" value="InterPro"/>
</dbReference>
<feature type="compositionally biased region" description="Basic residues" evidence="2">
    <location>
        <begin position="1520"/>
        <end position="1536"/>
    </location>
</feature>
<feature type="compositionally biased region" description="Basic residues" evidence="2">
    <location>
        <begin position="1274"/>
        <end position="1292"/>
    </location>
</feature>
<feature type="region of interest" description="Disordered" evidence="2">
    <location>
        <begin position="1084"/>
        <end position="1108"/>
    </location>
</feature>
<dbReference type="InterPro" id="IPR043151">
    <property type="entry name" value="BAH_sf"/>
</dbReference>
<dbReference type="InterPro" id="IPR001025">
    <property type="entry name" value="BAH_dom"/>
</dbReference>
<feature type="compositionally biased region" description="Basic and acidic residues" evidence="2">
    <location>
        <begin position="989"/>
        <end position="1008"/>
    </location>
</feature>
<feature type="region of interest" description="Disordered" evidence="2">
    <location>
        <begin position="1136"/>
        <end position="1177"/>
    </location>
</feature>
<keyword evidence="1" id="KW-0175">Coiled coil</keyword>
<reference evidence="4" key="1">
    <citation type="submission" date="2018-04" db="EMBL/GenBank/DDBJ databases">
        <authorList>
            <person name="Go L.Y."/>
            <person name="Mitchell J.A."/>
        </authorList>
    </citation>
    <scope>NUCLEOTIDE SEQUENCE</scope>
    <source>
        <tissue evidence="4">Whole organism</tissue>
    </source>
</reference>
<evidence type="ECO:0000256" key="1">
    <source>
        <dbReference type="SAM" id="Coils"/>
    </source>
</evidence>
<feature type="coiled-coil region" evidence="1">
    <location>
        <begin position="1478"/>
        <end position="1505"/>
    </location>
</feature>
<dbReference type="Pfam" id="PF21744">
    <property type="entry name" value="BAHCC1-like_Tudor"/>
    <property type="match status" value="1"/>
</dbReference>
<dbReference type="Gene3D" id="2.30.30.140">
    <property type="match status" value="1"/>
</dbReference>
<dbReference type="PANTHER" id="PTHR12505:SF24">
    <property type="entry name" value="PROTEIN WINGED EYE"/>
    <property type="match status" value="1"/>
</dbReference>
<feature type="region of interest" description="Disordered" evidence="2">
    <location>
        <begin position="705"/>
        <end position="776"/>
    </location>
</feature>
<name>A0A336K7Z5_CULSO</name>
<evidence type="ECO:0000259" key="3">
    <source>
        <dbReference type="PROSITE" id="PS51038"/>
    </source>
</evidence>
<dbReference type="Gene3D" id="2.30.30.490">
    <property type="match status" value="1"/>
</dbReference>
<feature type="compositionally biased region" description="Low complexity" evidence="2">
    <location>
        <begin position="910"/>
        <end position="927"/>
    </location>
</feature>
<feature type="region of interest" description="Disordered" evidence="2">
    <location>
        <begin position="949"/>
        <end position="1009"/>
    </location>
</feature>
<feature type="compositionally biased region" description="Polar residues" evidence="2">
    <location>
        <begin position="1556"/>
        <end position="1570"/>
    </location>
</feature>
<feature type="compositionally biased region" description="Polar residues" evidence="2">
    <location>
        <begin position="1089"/>
        <end position="1099"/>
    </location>
</feature>
<gene>
    <name evidence="4" type="primary">CSON001304</name>
</gene>
<dbReference type="Pfam" id="PF24912">
    <property type="entry name" value="SH3_TNRC18"/>
    <property type="match status" value="1"/>
</dbReference>
<feature type="region of interest" description="Disordered" evidence="2">
    <location>
        <begin position="83"/>
        <end position="125"/>
    </location>
</feature>
<feature type="compositionally biased region" description="Low complexity" evidence="2">
    <location>
        <begin position="1590"/>
        <end position="1599"/>
    </location>
</feature>
<dbReference type="EMBL" id="UFQT01000011">
    <property type="protein sequence ID" value="SSX17526.1"/>
    <property type="molecule type" value="Genomic_DNA"/>
</dbReference>
<feature type="region of interest" description="Disordered" evidence="2">
    <location>
        <begin position="1272"/>
        <end position="1292"/>
    </location>
</feature>
<dbReference type="InterPro" id="IPR052429">
    <property type="entry name" value="BAH_domain_protein"/>
</dbReference>
<dbReference type="Pfam" id="PF01426">
    <property type="entry name" value="BAH"/>
    <property type="match status" value="1"/>
</dbReference>
<evidence type="ECO:0000313" key="5">
    <source>
        <dbReference type="EMBL" id="SSX17526.1"/>
    </source>
</evidence>